<name>A0A656QMY6_9BURK</name>
<dbReference type="Proteomes" id="UP000027451">
    <property type="component" value="Unassembled WGS sequence"/>
</dbReference>
<dbReference type="Gene3D" id="3.40.50.12230">
    <property type="match status" value="1"/>
</dbReference>
<keyword evidence="3" id="KW-1185">Reference proteome</keyword>
<dbReference type="EMBL" id="JFHD01000005">
    <property type="protein sequence ID" value="KDR31547.1"/>
    <property type="molecule type" value="Genomic_DNA"/>
</dbReference>
<dbReference type="PANTHER" id="PTHR11138">
    <property type="entry name" value="METHIONYL-TRNA FORMYLTRANSFERASE"/>
    <property type="match status" value="1"/>
</dbReference>
<dbReference type="AlphaFoldDB" id="A0A656QMY6"/>
<dbReference type="InterPro" id="IPR002376">
    <property type="entry name" value="Formyl_transf_N"/>
</dbReference>
<dbReference type="GO" id="GO:0005829">
    <property type="term" value="C:cytosol"/>
    <property type="evidence" value="ECO:0007669"/>
    <property type="project" value="TreeGrafter"/>
</dbReference>
<reference evidence="2 3" key="1">
    <citation type="submission" date="2014-03" db="EMBL/GenBank/DDBJ databases">
        <title>Draft Genome Sequences of Four Burkholderia Strains.</title>
        <authorList>
            <person name="Liu X.Y."/>
            <person name="Li C.X."/>
            <person name="Xu J.H."/>
        </authorList>
    </citation>
    <scope>NUCLEOTIDE SEQUENCE [LARGE SCALE GENOMIC DNA]</scope>
    <source>
        <strain evidence="2 3">OP-1</strain>
    </source>
</reference>
<sequence length="205" mass="22768">MRVVIVGQKWLGAEVFKLCADSGHEIVAVVTPFPYTNPIDRLRAAASRRAVPVLALGKTLDASIMPHGVDVILAAHSFAYIPRPAHDRAKFGALAFHPSLLPRHRGPSAIDWTIAQGERITGGTVFKLDDGYDTGPIVVQDWCHVRPEDNASTLWRRELAPMALRLFSRALDMLQRDDFRLKEQDNSLATCEPRYVGNATRRTSC</sequence>
<evidence type="ECO:0000313" key="2">
    <source>
        <dbReference type="EMBL" id="KDR31547.1"/>
    </source>
</evidence>
<feature type="domain" description="Formyl transferase N-terminal" evidence="1">
    <location>
        <begin position="50"/>
        <end position="157"/>
    </location>
</feature>
<dbReference type="SUPFAM" id="SSF53328">
    <property type="entry name" value="Formyltransferase"/>
    <property type="match status" value="1"/>
</dbReference>
<gene>
    <name evidence="2" type="ORF">BG60_29055</name>
</gene>
<proteinExistence type="predicted"/>
<dbReference type="GO" id="GO:0004479">
    <property type="term" value="F:methionyl-tRNA formyltransferase activity"/>
    <property type="evidence" value="ECO:0007669"/>
    <property type="project" value="TreeGrafter"/>
</dbReference>
<accession>A0A656QMY6</accession>
<dbReference type="InterPro" id="IPR036477">
    <property type="entry name" value="Formyl_transf_N_sf"/>
</dbReference>
<comment type="caution">
    <text evidence="2">The sequence shown here is derived from an EMBL/GenBank/DDBJ whole genome shotgun (WGS) entry which is preliminary data.</text>
</comment>
<dbReference type="RefSeq" id="WP_034471213.1">
    <property type="nucleotide sequence ID" value="NZ_JFHD01000005.1"/>
</dbReference>
<evidence type="ECO:0000259" key="1">
    <source>
        <dbReference type="Pfam" id="PF00551"/>
    </source>
</evidence>
<evidence type="ECO:0000313" key="3">
    <source>
        <dbReference type="Proteomes" id="UP000027451"/>
    </source>
</evidence>
<organism evidence="2 3">
    <name type="scientific">Caballeronia zhejiangensis</name>
    <dbReference type="NCBI Taxonomy" id="871203"/>
    <lineage>
        <taxon>Bacteria</taxon>
        <taxon>Pseudomonadati</taxon>
        <taxon>Pseudomonadota</taxon>
        <taxon>Betaproteobacteria</taxon>
        <taxon>Burkholderiales</taxon>
        <taxon>Burkholderiaceae</taxon>
        <taxon>Caballeronia</taxon>
    </lineage>
</organism>
<keyword evidence="2" id="KW-0808">Transferase</keyword>
<protein>
    <submittedName>
        <fullName evidence="2">Methionyl-tRNA formyltransferase</fullName>
    </submittedName>
</protein>
<dbReference type="PANTHER" id="PTHR11138:SF5">
    <property type="entry name" value="METHIONYL-TRNA FORMYLTRANSFERASE, MITOCHONDRIAL"/>
    <property type="match status" value="1"/>
</dbReference>
<dbReference type="Pfam" id="PF00551">
    <property type="entry name" value="Formyl_trans_N"/>
    <property type="match status" value="1"/>
</dbReference>